<dbReference type="InterPro" id="IPR016181">
    <property type="entry name" value="Acyl_CoA_acyltransferase"/>
</dbReference>
<keyword evidence="1 5" id="KW-0808">Transferase</keyword>
<dbReference type="Proteomes" id="UP000694501">
    <property type="component" value="Unassembled WGS sequence"/>
</dbReference>
<evidence type="ECO:0000256" key="2">
    <source>
        <dbReference type="ARBA" id="ARBA00023315"/>
    </source>
</evidence>
<dbReference type="PANTHER" id="PTHR43072">
    <property type="entry name" value="N-ACETYLTRANSFERASE"/>
    <property type="match status" value="1"/>
</dbReference>
<gene>
    <name evidence="5" type="ORF">JGS22_025470</name>
</gene>
<organism evidence="5 6">
    <name type="scientific">Streptomyces tardus</name>
    <dbReference type="NCBI Taxonomy" id="2780544"/>
    <lineage>
        <taxon>Bacteria</taxon>
        <taxon>Bacillati</taxon>
        <taxon>Actinomycetota</taxon>
        <taxon>Actinomycetes</taxon>
        <taxon>Kitasatosporales</taxon>
        <taxon>Streptomycetaceae</taxon>
        <taxon>Streptomyces</taxon>
    </lineage>
</organism>
<feature type="region of interest" description="Disordered" evidence="3">
    <location>
        <begin position="1"/>
        <end position="34"/>
    </location>
</feature>
<dbReference type="GO" id="GO:0016747">
    <property type="term" value="F:acyltransferase activity, transferring groups other than amino-acyl groups"/>
    <property type="evidence" value="ECO:0007669"/>
    <property type="project" value="InterPro"/>
</dbReference>
<dbReference type="EMBL" id="JAELVF020000004">
    <property type="protein sequence ID" value="MBU7600878.1"/>
    <property type="molecule type" value="Genomic_DNA"/>
</dbReference>
<reference evidence="5" key="1">
    <citation type="submission" date="2021-06" db="EMBL/GenBank/DDBJ databases">
        <title>Sequencing of actinobacteria type strains.</title>
        <authorList>
            <person name="Nguyen G.-S."/>
            <person name="Wentzel A."/>
        </authorList>
    </citation>
    <scope>NUCLEOTIDE SEQUENCE</scope>
    <source>
        <strain evidence="5">P38-E01</strain>
    </source>
</reference>
<dbReference type="Pfam" id="PF00583">
    <property type="entry name" value="Acetyltransf_1"/>
    <property type="match status" value="1"/>
</dbReference>
<dbReference type="Gene3D" id="3.40.630.30">
    <property type="match status" value="1"/>
</dbReference>
<feature type="compositionally biased region" description="Low complexity" evidence="3">
    <location>
        <begin position="8"/>
        <end position="33"/>
    </location>
</feature>
<proteinExistence type="predicted"/>
<dbReference type="CDD" id="cd04301">
    <property type="entry name" value="NAT_SF"/>
    <property type="match status" value="1"/>
</dbReference>
<sequence>MHNALRTASGSPHGSGPAEPAAAGDPPDPGRAARTPLAGVRVRHARADEAARILAFWRRAAEGVSISDDEDGVLRLITRDPQALLLAEWEGEPAGTVIAGFDGWRCHLYRLAVAPELRRRGVASALLAAAEERFAALGGRRGDAMVLDRNEAAHRAWQSAGYQREPQWSRWVKAL</sequence>
<dbReference type="EC" id="2.3.1.-" evidence="5"/>
<dbReference type="SUPFAM" id="SSF55729">
    <property type="entry name" value="Acyl-CoA N-acyltransferases (Nat)"/>
    <property type="match status" value="1"/>
</dbReference>
<feature type="domain" description="N-acetyltransferase" evidence="4">
    <location>
        <begin position="40"/>
        <end position="175"/>
    </location>
</feature>
<keyword evidence="2 5" id="KW-0012">Acyltransferase</keyword>
<keyword evidence="6" id="KW-1185">Reference proteome</keyword>
<evidence type="ECO:0000259" key="4">
    <source>
        <dbReference type="PROSITE" id="PS51186"/>
    </source>
</evidence>
<evidence type="ECO:0000256" key="3">
    <source>
        <dbReference type="SAM" id="MobiDB-lite"/>
    </source>
</evidence>
<dbReference type="AlphaFoldDB" id="A0A949JIP5"/>
<evidence type="ECO:0000313" key="5">
    <source>
        <dbReference type="EMBL" id="MBU7600878.1"/>
    </source>
</evidence>
<dbReference type="PROSITE" id="PS51186">
    <property type="entry name" value="GNAT"/>
    <property type="match status" value="1"/>
</dbReference>
<protein>
    <submittedName>
        <fullName evidence="5">GNAT family N-acetyltransferase</fullName>
        <ecNumber evidence="5">2.3.1.-</ecNumber>
    </submittedName>
</protein>
<dbReference type="PANTHER" id="PTHR43072:SF51">
    <property type="entry name" value="ABC SUPERFAMILY TRANSPORT PROTEIN"/>
    <property type="match status" value="1"/>
</dbReference>
<accession>A0A949JIP5</accession>
<evidence type="ECO:0000313" key="6">
    <source>
        <dbReference type="Proteomes" id="UP000694501"/>
    </source>
</evidence>
<name>A0A949JIP5_9ACTN</name>
<dbReference type="InterPro" id="IPR000182">
    <property type="entry name" value="GNAT_dom"/>
</dbReference>
<comment type="caution">
    <text evidence="5">The sequence shown here is derived from an EMBL/GenBank/DDBJ whole genome shotgun (WGS) entry which is preliminary data.</text>
</comment>
<evidence type="ECO:0000256" key="1">
    <source>
        <dbReference type="ARBA" id="ARBA00022679"/>
    </source>
</evidence>